<proteinExistence type="predicted"/>
<protein>
    <submittedName>
        <fullName evidence="1">20912_t:CDS:1</fullName>
    </submittedName>
</protein>
<organism evidence="1 2">
    <name type="scientific">Cetraspora pellucida</name>
    <dbReference type="NCBI Taxonomy" id="1433469"/>
    <lineage>
        <taxon>Eukaryota</taxon>
        <taxon>Fungi</taxon>
        <taxon>Fungi incertae sedis</taxon>
        <taxon>Mucoromycota</taxon>
        <taxon>Glomeromycotina</taxon>
        <taxon>Glomeromycetes</taxon>
        <taxon>Diversisporales</taxon>
        <taxon>Gigasporaceae</taxon>
        <taxon>Cetraspora</taxon>
    </lineage>
</organism>
<comment type="caution">
    <text evidence="1">The sequence shown here is derived from an EMBL/GenBank/DDBJ whole genome shotgun (WGS) entry which is preliminary data.</text>
</comment>
<feature type="non-terminal residue" evidence="1">
    <location>
        <position position="51"/>
    </location>
</feature>
<accession>A0A9N9KIE4</accession>
<evidence type="ECO:0000313" key="1">
    <source>
        <dbReference type="EMBL" id="CAG8833686.1"/>
    </source>
</evidence>
<name>A0A9N9KIE4_9GLOM</name>
<sequence length="51" mass="5794">INDIKINICINSDCDKMSFMTMKKTKKLELKIKPADKNNYCISVGGQSKIE</sequence>
<dbReference type="Proteomes" id="UP000789759">
    <property type="component" value="Unassembled WGS sequence"/>
</dbReference>
<reference evidence="1" key="1">
    <citation type="submission" date="2021-06" db="EMBL/GenBank/DDBJ databases">
        <authorList>
            <person name="Kallberg Y."/>
            <person name="Tangrot J."/>
            <person name="Rosling A."/>
        </authorList>
    </citation>
    <scope>NUCLEOTIDE SEQUENCE</scope>
    <source>
        <strain evidence="1">FL966</strain>
    </source>
</reference>
<dbReference type="EMBL" id="CAJVQA010071559">
    <property type="protein sequence ID" value="CAG8833686.1"/>
    <property type="molecule type" value="Genomic_DNA"/>
</dbReference>
<gene>
    <name evidence="1" type="ORF">CPELLU_LOCUS21011</name>
</gene>
<keyword evidence="2" id="KW-1185">Reference proteome</keyword>
<dbReference type="AlphaFoldDB" id="A0A9N9KIE4"/>
<feature type="non-terminal residue" evidence="1">
    <location>
        <position position="1"/>
    </location>
</feature>
<evidence type="ECO:0000313" key="2">
    <source>
        <dbReference type="Proteomes" id="UP000789759"/>
    </source>
</evidence>